<name>A0A5C2T2Z1_9APHY</name>
<dbReference type="Gene3D" id="1.20.1280.50">
    <property type="match status" value="1"/>
</dbReference>
<dbReference type="InterPro" id="IPR001810">
    <property type="entry name" value="F-box_dom"/>
</dbReference>
<feature type="region of interest" description="Disordered" evidence="1">
    <location>
        <begin position="1"/>
        <end position="29"/>
    </location>
</feature>
<dbReference type="STRING" id="1328759.A0A5C2T2Z1"/>
<feature type="region of interest" description="Disordered" evidence="1">
    <location>
        <begin position="528"/>
        <end position="574"/>
    </location>
</feature>
<dbReference type="OrthoDB" id="2747316at2759"/>
<feature type="compositionally biased region" description="Acidic residues" evidence="1">
    <location>
        <begin position="1"/>
        <end position="11"/>
    </location>
</feature>
<feature type="compositionally biased region" description="Basic and acidic residues" evidence="1">
    <location>
        <begin position="528"/>
        <end position="541"/>
    </location>
</feature>
<evidence type="ECO:0000313" key="4">
    <source>
        <dbReference type="Proteomes" id="UP000313359"/>
    </source>
</evidence>
<evidence type="ECO:0000256" key="1">
    <source>
        <dbReference type="SAM" id="MobiDB-lite"/>
    </source>
</evidence>
<evidence type="ECO:0000259" key="2">
    <source>
        <dbReference type="Pfam" id="PF12937"/>
    </source>
</evidence>
<reference evidence="3" key="1">
    <citation type="journal article" date="2018" name="Genome Biol. Evol.">
        <title>Genomics and development of Lentinus tigrinus, a white-rot wood-decaying mushroom with dimorphic fruiting bodies.</title>
        <authorList>
            <person name="Wu B."/>
            <person name="Xu Z."/>
            <person name="Knudson A."/>
            <person name="Carlson A."/>
            <person name="Chen N."/>
            <person name="Kovaka S."/>
            <person name="LaButti K."/>
            <person name="Lipzen A."/>
            <person name="Pennachio C."/>
            <person name="Riley R."/>
            <person name="Schakwitz W."/>
            <person name="Umezawa K."/>
            <person name="Ohm R.A."/>
            <person name="Grigoriev I.V."/>
            <person name="Nagy L.G."/>
            <person name="Gibbons J."/>
            <person name="Hibbett D."/>
        </authorList>
    </citation>
    <scope>NUCLEOTIDE SEQUENCE [LARGE SCALE GENOMIC DNA]</scope>
    <source>
        <strain evidence="3">ALCF2SS1-6</strain>
    </source>
</reference>
<evidence type="ECO:0000313" key="3">
    <source>
        <dbReference type="EMBL" id="RPD66706.1"/>
    </source>
</evidence>
<feature type="domain" description="F-box" evidence="2">
    <location>
        <begin position="62"/>
        <end position="127"/>
    </location>
</feature>
<feature type="compositionally biased region" description="Acidic residues" evidence="1">
    <location>
        <begin position="551"/>
        <end position="560"/>
    </location>
</feature>
<dbReference type="Pfam" id="PF12937">
    <property type="entry name" value="F-box-like"/>
    <property type="match status" value="1"/>
</dbReference>
<organism evidence="3 4">
    <name type="scientific">Lentinus tigrinus ALCF2SS1-6</name>
    <dbReference type="NCBI Taxonomy" id="1328759"/>
    <lineage>
        <taxon>Eukaryota</taxon>
        <taxon>Fungi</taxon>
        <taxon>Dikarya</taxon>
        <taxon>Basidiomycota</taxon>
        <taxon>Agaricomycotina</taxon>
        <taxon>Agaricomycetes</taxon>
        <taxon>Polyporales</taxon>
        <taxon>Polyporaceae</taxon>
        <taxon>Lentinus</taxon>
    </lineage>
</organism>
<dbReference type="EMBL" id="ML122250">
    <property type="protein sequence ID" value="RPD66706.1"/>
    <property type="molecule type" value="Genomic_DNA"/>
</dbReference>
<proteinExistence type="predicted"/>
<sequence length="689" mass="76654">MHSEPSEDDSDPGPIIDVPVEEGDSRLDTPEQRELREQIAFHVAQAARLKRDLNSCNRTVIRLPPEILAEVFMCQAAILRKERVALHVAEGETEIHKSFYQWLNVAQVCHHWREIALNCANLWTWIAFEERIRYWYIQNLVKRTRGLPLTVVLTVNGPGLHCDSCIDPDTFYHNASCALDLVKELLPRTRELLIFVQKDFDTDNIWDAFDGPSPLLETLRVEALPGARFNQGDTHAATVRLPAAVFGLQAPRLQSIYVAGIRVYLSSPIFGASLRKLVIVSCQCSPLHVVPDFVRWQSMLRRMPLLEELSIDWSVPFGNDGVVHDPVSLPHVKELRISADVDAFAGHVAYLRTPSTAAIHYHYCPKTTSRSSRESLPKFCAAISTLFKDIFPVRIAYRGRDPHEEDFVSCQIWARPALQQHARPSWTSTIDFLALPERPPRFVIESEFKYDMGLLATAPAETLDMSSVHTVDIGDFSMGNQWAHALRGAQNVQVLRAHGLAAFGVPAILGTADADDIQKFDPADEFQRVSDEVSGEAHGDDPNPEPRSADDDVDMAEPESEVAGPRHDMSGTGTGRTIPLFPNLAVLDFVDLDLEIPGGGYPPLCPHTSMALIMLFQAKKAKYGLSIEAILKCLRMRGEKRAADIASVRFHGCCCTDITQLAPLVEAVPDVLWDGDRISGVSITSARST</sequence>
<protein>
    <recommendedName>
        <fullName evidence="2">F-box domain-containing protein</fullName>
    </recommendedName>
</protein>
<accession>A0A5C2T2Z1</accession>
<gene>
    <name evidence="3" type="ORF">L227DRAFT_568927</name>
</gene>
<dbReference type="Proteomes" id="UP000313359">
    <property type="component" value="Unassembled WGS sequence"/>
</dbReference>
<dbReference type="AlphaFoldDB" id="A0A5C2T2Z1"/>
<keyword evidence="4" id="KW-1185">Reference proteome</keyword>